<evidence type="ECO:0000313" key="5">
    <source>
        <dbReference type="Proteomes" id="UP000095705"/>
    </source>
</evidence>
<dbReference type="SUPFAM" id="SSF48317">
    <property type="entry name" value="Acid phosphatase/Vanadium-dependent haloperoxidase"/>
    <property type="match status" value="1"/>
</dbReference>
<feature type="transmembrane region" description="Helical" evidence="2">
    <location>
        <begin position="67"/>
        <end position="82"/>
    </location>
</feature>
<dbReference type="EMBL" id="MEHK01000001">
    <property type="protein sequence ID" value="OEJ30817.1"/>
    <property type="molecule type" value="Genomic_DNA"/>
</dbReference>
<organism evidence="4 5">
    <name type="scientific">Streptomyces subrutilus</name>
    <dbReference type="NCBI Taxonomy" id="36818"/>
    <lineage>
        <taxon>Bacteria</taxon>
        <taxon>Bacillati</taxon>
        <taxon>Actinomycetota</taxon>
        <taxon>Actinomycetes</taxon>
        <taxon>Kitasatosporales</taxon>
        <taxon>Streptomycetaceae</taxon>
        <taxon>Streptomyces</taxon>
    </lineage>
</organism>
<dbReference type="OrthoDB" id="5289372at2"/>
<evidence type="ECO:0000256" key="2">
    <source>
        <dbReference type="SAM" id="Phobius"/>
    </source>
</evidence>
<name>A0A1E5PMN4_9ACTN</name>
<feature type="region of interest" description="Disordered" evidence="1">
    <location>
        <begin position="207"/>
        <end position="227"/>
    </location>
</feature>
<dbReference type="AlphaFoldDB" id="A0A1E5PMN4"/>
<dbReference type="InterPro" id="IPR036938">
    <property type="entry name" value="PAP2/HPO_sf"/>
</dbReference>
<evidence type="ECO:0000313" key="4">
    <source>
        <dbReference type="EMBL" id="OEJ30817.1"/>
    </source>
</evidence>
<keyword evidence="2" id="KW-0472">Membrane</keyword>
<evidence type="ECO:0000259" key="3">
    <source>
        <dbReference type="SMART" id="SM00014"/>
    </source>
</evidence>
<feature type="transmembrane region" description="Helical" evidence="2">
    <location>
        <begin position="186"/>
        <end position="205"/>
    </location>
</feature>
<feature type="domain" description="Phosphatidic acid phosphatase type 2/haloperoxidase" evidence="3">
    <location>
        <begin position="89"/>
        <end position="201"/>
    </location>
</feature>
<proteinExistence type="predicted"/>
<keyword evidence="2" id="KW-1133">Transmembrane helix</keyword>
<gene>
    <name evidence="4" type="ORF">BGK67_05175</name>
</gene>
<dbReference type="PANTHER" id="PTHR14969:SF13">
    <property type="entry name" value="AT30094P"/>
    <property type="match status" value="1"/>
</dbReference>
<feature type="transmembrane region" description="Helical" evidence="2">
    <location>
        <begin position="126"/>
        <end position="148"/>
    </location>
</feature>
<dbReference type="RefSeq" id="WP_069918964.1">
    <property type="nucleotide sequence ID" value="NZ_MEHK01000001.1"/>
</dbReference>
<sequence>MRNDHLRQAGIGCALLAAVVTALVVARWRPLLSFDEQVVRDLHRHAVAHPGVTQTMRIFSDWVWDPWAMRALTAAACVLLWLRGRRESAVRLGVAVLVATAVQQGLKALVGRERPQWPDPVDRAEFAAYPSGHAMTAAVACGLLLWLLPRRAPRGAVAAAWAAAGISVLGVGFTRIYLGVHWPSDVLGGWLLGAALVVLVAATAGPRREGACSGRSPVSPRAGGPAR</sequence>
<reference evidence="4 5" key="1">
    <citation type="submission" date="2016-08" db="EMBL/GenBank/DDBJ databases">
        <title>The complete genome of Streptomyces subrutilus 10-1-1.</title>
        <authorList>
            <person name="Chen X."/>
        </authorList>
    </citation>
    <scope>NUCLEOTIDE SEQUENCE [LARGE SCALE GENOMIC DNA]</scope>
    <source>
        <strain evidence="4 5">10-1-1</strain>
    </source>
</reference>
<comment type="caution">
    <text evidence="4">The sequence shown here is derived from an EMBL/GenBank/DDBJ whole genome shotgun (WGS) entry which is preliminary data.</text>
</comment>
<dbReference type="Pfam" id="PF01569">
    <property type="entry name" value="PAP2"/>
    <property type="match status" value="1"/>
</dbReference>
<accession>A0A1E5PMN4</accession>
<dbReference type="SMART" id="SM00014">
    <property type="entry name" value="acidPPc"/>
    <property type="match status" value="1"/>
</dbReference>
<dbReference type="STRING" id="36818.BGK67_05175"/>
<dbReference type="InterPro" id="IPR000326">
    <property type="entry name" value="PAP2/HPO"/>
</dbReference>
<keyword evidence="5" id="KW-1185">Reference proteome</keyword>
<feature type="transmembrane region" description="Helical" evidence="2">
    <location>
        <begin position="89"/>
        <end position="106"/>
    </location>
</feature>
<evidence type="ECO:0000256" key="1">
    <source>
        <dbReference type="SAM" id="MobiDB-lite"/>
    </source>
</evidence>
<protein>
    <recommendedName>
        <fullName evidence="3">Phosphatidic acid phosphatase type 2/haloperoxidase domain-containing protein</fullName>
    </recommendedName>
</protein>
<dbReference type="Proteomes" id="UP000095705">
    <property type="component" value="Unassembled WGS sequence"/>
</dbReference>
<keyword evidence="2" id="KW-0812">Transmembrane</keyword>
<dbReference type="CDD" id="cd03392">
    <property type="entry name" value="PAP2_like_2"/>
    <property type="match status" value="1"/>
</dbReference>
<dbReference type="Gene3D" id="1.20.144.10">
    <property type="entry name" value="Phosphatidic acid phosphatase type 2/haloperoxidase"/>
    <property type="match status" value="2"/>
</dbReference>
<dbReference type="PANTHER" id="PTHR14969">
    <property type="entry name" value="SPHINGOSINE-1-PHOSPHATE PHOSPHOHYDROLASE"/>
    <property type="match status" value="1"/>
</dbReference>
<feature type="transmembrane region" description="Helical" evidence="2">
    <location>
        <begin position="160"/>
        <end position="180"/>
    </location>
</feature>